<comment type="caution">
    <text evidence="1">The sequence shown here is derived from an EMBL/GenBank/DDBJ whole genome shotgun (WGS) entry which is preliminary data.</text>
</comment>
<sequence>MKSITKYMEEAFRMNYEFELKVTGVKGHCRAGHKEGDVMKVSPLNAGNLCGTAFHSVFPMLLALNMDAKLPWDPEGNIVHSACPDLRNQMTMEIRRIPVEPSEDSPYAGRMLQSK</sequence>
<reference evidence="1 2" key="1">
    <citation type="submission" date="2019-10" db="EMBL/GenBank/DDBJ databases">
        <title>Description of Paenibacillus terricola sp. nov.</title>
        <authorList>
            <person name="Carlier A."/>
            <person name="Qi S."/>
        </authorList>
    </citation>
    <scope>NUCLEOTIDE SEQUENCE [LARGE SCALE GENOMIC DNA]</scope>
    <source>
        <strain evidence="1 2">LMG 31459</strain>
    </source>
</reference>
<organism evidence="1 2">
    <name type="scientific">Paenibacillus phytohabitans</name>
    <dbReference type="NCBI Taxonomy" id="2654978"/>
    <lineage>
        <taxon>Bacteria</taxon>
        <taxon>Bacillati</taxon>
        <taxon>Bacillota</taxon>
        <taxon>Bacilli</taxon>
        <taxon>Bacillales</taxon>
        <taxon>Paenibacillaceae</taxon>
        <taxon>Paenibacillus</taxon>
    </lineage>
</organism>
<evidence type="ECO:0000313" key="1">
    <source>
        <dbReference type="EMBL" id="NOU80050.1"/>
    </source>
</evidence>
<dbReference type="InterPro" id="IPR023811">
    <property type="entry name" value="CHP04076"/>
</dbReference>
<dbReference type="EMBL" id="WHOB01000039">
    <property type="protein sequence ID" value="NOU80050.1"/>
    <property type="molecule type" value="Genomic_DNA"/>
</dbReference>
<accession>A0ABX1YGB5</accession>
<evidence type="ECO:0000313" key="2">
    <source>
        <dbReference type="Proteomes" id="UP000596857"/>
    </source>
</evidence>
<protein>
    <submittedName>
        <fullName evidence="1">TIGR04076 family protein</fullName>
    </submittedName>
</protein>
<name>A0ABX1YGB5_9BACL</name>
<keyword evidence="2" id="KW-1185">Reference proteome</keyword>
<proteinExistence type="predicted"/>
<gene>
    <name evidence="1" type="ORF">GC101_14335</name>
</gene>
<dbReference type="NCBIfam" id="TIGR04076">
    <property type="entry name" value="TIGR04076 family protein"/>
    <property type="match status" value="1"/>
</dbReference>
<dbReference type="Proteomes" id="UP000596857">
    <property type="component" value="Unassembled WGS sequence"/>
</dbReference>